<dbReference type="EMBL" id="SLXQ01000001">
    <property type="protein sequence ID" value="TCP57215.1"/>
    <property type="molecule type" value="Genomic_DNA"/>
</dbReference>
<evidence type="ECO:0000313" key="5">
    <source>
        <dbReference type="Proteomes" id="UP000294911"/>
    </source>
</evidence>
<comment type="caution">
    <text evidence="4">The sequence shown here is derived from an EMBL/GenBank/DDBJ whole genome shotgun (WGS) entry which is preliminary data.</text>
</comment>
<keyword evidence="5" id="KW-1185">Reference proteome</keyword>
<evidence type="ECO:0000256" key="2">
    <source>
        <dbReference type="ARBA" id="ARBA00022777"/>
    </source>
</evidence>
<gene>
    <name evidence="4" type="ORF">EV191_1011168</name>
</gene>
<dbReference type="Gene3D" id="3.40.1190.20">
    <property type="match status" value="1"/>
</dbReference>
<dbReference type="PANTHER" id="PTHR42774:SF3">
    <property type="entry name" value="KETOHEXOKINASE"/>
    <property type="match status" value="1"/>
</dbReference>
<evidence type="ECO:0000256" key="1">
    <source>
        <dbReference type="ARBA" id="ARBA00022679"/>
    </source>
</evidence>
<name>A0A4R2RCR1_9PSEU</name>
<dbReference type="AlphaFoldDB" id="A0A4R2RCR1"/>
<dbReference type="InterPro" id="IPR029056">
    <property type="entry name" value="Ribokinase-like"/>
</dbReference>
<organism evidence="4 5">
    <name type="scientific">Tamaricihabitans halophyticus</name>
    <dbReference type="NCBI Taxonomy" id="1262583"/>
    <lineage>
        <taxon>Bacteria</taxon>
        <taxon>Bacillati</taxon>
        <taxon>Actinomycetota</taxon>
        <taxon>Actinomycetes</taxon>
        <taxon>Pseudonocardiales</taxon>
        <taxon>Pseudonocardiaceae</taxon>
        <taxon>Tamaricihabitans</taxon>
    </lineage>
</organism>
<dbReference type="SUPFAM" id="SSF53613">
    <property type="entry name" value="Ribokinase-like"/>
    <property type="match status" value="1"/>
</dbReference>
<dbReference type="GO" id="GO:0016301">
    <property type="term" value="F:kinase activity"/>
    <property type="evidence" value="ECO:0007669"/>
    <property type="project" value="UniProtKB-KW"/>
</dbReference>
<dbReference type="RefSeq" id="WP_132875723.1">
    <property type="nucleotide sequence ID" value="NZ_SLXQ01000001.1"/>
</dbReference>
<accession>A0A4R2RCR1</accession>
<dbReference type="PANTHER" id="PTHR42774">
    <property type="entry name" value="PHOSPHOTRANSFERASE SYSTEM TRANSPORT PROTEIN"/>
    <property type="match status" value="1"/>
</dbReference>
<feature type="domain" description="Carbohydrate kinase PfkB" evidence="3">
    <location>
        <begin position="1"/>
        <end position="271"/>
    </location>
</feature>
<evidence type="ECO:0000313" key="4">
    <source>
        <dbReference type="EMBL" id="TCP57215.1"/>
    </source>
</evidence>
<dbReference type="InterPro" id="IPR052562">
    <property type="entry name" value="Ketohexokinase-related"/>
</dbReference>
<dbReference type="InterPro" id="IPR002139">
    <property type="entry name" value="Ribo/fructo_kinase"/>
</dbReference>
<dbReference type="PRINTS" id="PR00990">
    <property type="entry name" value="RIBOKINASE"/>
</dbReference>
<dbReference type="InterPro" id="IPR011611">
    <property type="entry name" value="PfkB_dom"/>
</dbReference>
<dbReference type="Pfam" id="PF00294">
    <property type="entry name" value="PfkB"/>
    <property type="match status" value="1"/>
</dbReference>
<proteinExistence type="predicted"/>
<protein>
    <submittedName>
        <fullName evidence="4">Sugar/nucleoside kinase (Ribokinase family)</fullName>
    </submittedName>
</protein>
<dbReference type="Proteomes" id="UP000294911">
    <property type="component" value="Unassembled WGS sequence"/>
</dbReference>
<keyword evidence="2 4" id="KW-0418">Kinase</keyword>
<dbReference type="OrthoDB" id="9795789at2"/>
<reference evidence="4 5" key="1">
    <citation type="submission" date="2019-03" db="EMBL/GenBank/DDBJ databases">
        <title>Genomic Encyclopedia of Type Strains, Phase IV (KMG-IV): sequencing the most valuable type-strain genomes for metagenomic binning, comparative biology and taxonomic classification.</title>
        <authorList>
            <person name="Goeker M."/>
        </authorList>
    </citation>
    <scope>NUCLEOTIDE SEQUENCE [LARGE SCALE GENOMIC DNA]</scope>
    <source>
        <strain evidence="4 5">DSM 45765</strain>
    </source>
</reference>
<keyword evidence="1" id="KW-0808">Transferase</keyword>
<sequence length="278" mass="28584">MTAVLLAGLCTVDLIQRVPELPDAGEKSQSSAVEMAAGGPASNAAVTVAALGGEARLLTALGTHPLAILARDDLTAHGVELVDFTPERVDPPPVSAVAVRESDGERVVISHNAAGIDLDEPAPELGEARAVLVDGHHPELALAVAGAARARGIPVIVDAGSWRPVFEELLPLVDVCACSASFAGETDGVPVVLRTSGARPVRWWAGGRKGEVPVPVVPVRDTLGAGDVWHGALAFAIAKLGRVPGAGELPAVLVEANRVASIRVGHSGARSWFTEVRE</sequence>
<evidence type="ECO:0000259" key="3">
    <source>
        <dbReference type="Pfam" id="PF00294"/>
    </source>
</evidence>